<evidence type="ECO:0000313" key="1">
    <source>
        <dbReference type="EMBL" id="RTZ46283.1"/>
    </source>
</evidence>
<sequence length="188" mass="21619">MYTEGYRRTLYEISAALAKNTKQKQNAFKVVRVLEDHVYNEVQNRWEKIPELIEIIGFYAKIGAKSRARFVYQLMLNTSMGPTWYKEGQFGLINSVLRKMDHDKADQHYADFAAYLEYAAGEMTFQRYVQSAMSRFTGTLAIAGHVSHAIEYFKFQILPSAKTILDNVDTSTLDAPIKGTDISWVHDQ</sequence>
<accession>A0A3S0Q4B2</accession>
<dbReference type="AlphaFoldDB" id="A0A3S0Q4B2"/>
<organism evidence="1 2">
    <name type="scientific">Chryseobacterium arthrosphaerae</name>
    <dbReference type="NCBI Taxonomy" id="651561"/>
    <lineage>
        <taxon>Bacteria</taxon>
        <taxon>Pseudomonadati</taxon>
        <taxon>Bacteroidota</taxon>
        <taxon>Flavobacteriia</taxon>
        <taxon>Flavobacteriales</taxon>
        <taxon>Weeksellaceae</taxon>
        <taxon>Chryseobacterium group</taxon>
        <taxon>Chryseobacterium</taxon>
    </lineage>
</organism>
<dbReference type="EMBL" id="RYFC01000003">
    <property type="protein sequence ID" value="RTZ46283.1"/>
    <property type="molecule type" value="Genomic_DNA"/>
</dbReference>
<proteinExistence type="predicted"/>
<name>A0A3S0Q4B2_9FLAO</name>
<comment type="caution">
    <text evidence="1">The sequence shown here is derived from an EMBL/GenBank/DDBJ whole genome shotgun (WGS) entry which is preliminary data.</text>
</comment>
<dbReference type="Proteomes" id="UP000276953">
    <property type="component" value="Unassembled WGS sequence"/>
</dbReference>
<gene>
    <name evidence="1" type="ORF">EJ377_18025</name>
</gene>
<evidence type="ECO:0000313" key="2">
    <source>
        <dbReference type="Proteomes" id="UP000276953"/>
    </source>
</evidence>
<protein>
    <submittedName>
        <fullName evidence="1">Uncharacterized protein</fullName>
    </submittedName>
</protein>
<reference evidence="1 2" key="1">
    <citation type="submission" date="2018-12" db="EMBL/GenBank/DDBJ databases">
        <title>Draft Genome Sequence of Chryseobacterium arthrosphaerae strain ED882-96 Isolated from the Blood of a Patient with Liver Cirrhosis in Taiwan.</title>
        <authorList>
            <person name="Lin J.-N."/>
            <person name="Lai C.-H."/>
            <person name="Yang C.-H."/>
            <person name="Huang Y.-H."/>
        </authorList>
    </citation>
    <scope>NUCLEOTIDE SEQUENCE [LARGE SCALE GENOMIC DNA]</scope>
    <source>
        <strain evidence="1 2">ED882-96</strain>
    </source>
</reference>